<reference evidence="1" key="1">
    <citation type="submission" date="2012-07" db="EMBL/GenBank/DDBJ databases">
        <authorList>
            <person name="Cummings C."/>
        </authorList>
    </citation>
    <scope>NUCLEOTIDE SEQUENCE</scope>
    <source>
        <strain evidence="1">1330</strain>
    </source>
</reference>
<organism evidence="1 2">
    <name type="scientific">Cronobacter condimenti 1330</name>
    <dbReference type="NCBI Taxonomy" id="1073999"/>
    <lineage>
        <taxon>Bacteria</taxon>
        <taxon>Pseudomonadati</taxon>
        <taxon>Pseudomonadota</taxon>
        <taxon>Gammaproteobacteria</taxon>
        <taxon>Enterobacterales</taxon>
        <taxon>Enterobacteriaceae</taxon>
        <taxon>Cronobacter</taxon>
    </lineage>
</organism>
<gene>
    <name evidence="1" type="ORF">BN137_2456</name>
</gene>
<proteinExistence type="predicted"/>
<dbReference type="AlphaFoldDB" id="K8A1V4"/>
<evidence type="ECO:0000313" key="2">
    <source>
        <dbReference type="Proteomes" id="UP000009340"/>
    </source>
</evidence>
<name>K8A1V4_9ENTR</name>
<dbReference type="EMBL" id="CAKW01000090">
    <property type="protein sequence ID" value="CCJ73085.1"/>
    <property type="molecule type" value="Genomic_DNA"/>
</dbReference>
<evidence type="ECO:0000313" key="1">
    <source>
        <dbReference type="EMBL" id="CCJ73085.1"/>
    </source>
</evidence>
<sequence length="44" mass="5198">MGVFLNFRAFFLLFFRPSPRLYIIILGNESLSVTVLRYILLSFL</sequence>
<comment type="caution">
    <text evidence="1">The sequence shown here is derived from an EMBL/GenBank/DDBJ whole genome shotgun (WGS) entry which is preliminary data.</text>
</comment>
<accession>K8A1V4</accession>
<protein>
    <submittedName>
        <fullName evidence="1">Uncharacterized protein</fullName>
    </submittedName>
</protein>
<dbReference type="Proteomes" id="UP000009340">
    <property type="component" value="Unassembled WGS sequence"/>
</dbReference>